<evidence type="ECO:0000256" key="4">
    <source>
        <dbReference type="ARBA" id="ARBA00022989"/>
    </source>
</evidence>
<dbReference type="GO" id="GO:0005886">
    <property type="term" value="C:plasma membrane"/>
    <property type="evidence" value="ECO:0007669"/>
    <property type="project" value="UniProtKB-SubCell"/>
</dbReference>
<dbReference type="EMBL" id="VBOW01000031">
    <property type="protein sequence ID" value="TMQ58676.1"/>
    <property type="molecule type" value="Genomic_DNA"/>
</dbReference>
<keyword evidence="5 6" id="KW-0472">Membrane</keyword>
<keyword evidence="3 6" id="KW-0812">Transmembrane</keyword>
<evidence type="ECO:0000256" key="1">
    <source>
        <dbReference type="ARBA" id="ARBA00004651"/>
    </source>
</evidence>
<evidence type="ECO:0000313" key="7">
    <source>
        <dbReference type="EMBL" id="TMQ58676.1"/>
    </source>
</evidence>
<name>A0A538T4X2_UNCEI</name>
<dbReference type="PANTHER" id="PTHR32196">
    <property type="entry name" value="ABC TRANSPORTER PERMEASE PROTEIN YPHD-RELATED-RELATED"/>
    <property type="match status" value="1"/>
</dbReference>
<accession>A0A538T4X2</accession>
<feature type="transmembrane region" description="Helical" evidence="6">
    <location>
        <begin position="327"/>
        <end position="346"/>
    </location>
</feature>
<dbReference type="PANTHER" id="PTHR32196:SF15">
    <property type="entry name" value="SUGAR ABC TRANSPORTER PERMEASE PROTEIN"/>
    <property type="match status" value="1"/>
</dbReference>
<feature type="transmembrane region" description="Helical" evidence="6">
    <location>
        <begin position="92"/>
        <end position="113"/>
    </location>
</feature>
<reference evidence="7 8" key="1">
    <citation type="journal article" date="2019" name="Nat. Microbiol.">
        <title>Mediterranean grassland soil C-N compound turnover is dependent on rainfall and depth, and is mediated by genomically divergent microorganisms.</title>
        <authorList>
            <person name="Diamond S."/>
            <person name="Andeer P.F."/>
            <person name="Li Z."/>
            <person name="Crits-Christoph A."/>
            <person name="Burstein D."/>
            <person name="Anantharaman K."/>
            <person name="Lane K.R."/>
            <person name="Thomas B.C."/>
            <person name="Pan C."/>
            <person name="Northen T.R."/>
            <person name="Banfield J.F."/>
        </authorList>
    </citation>
    <scope>NUCLEOTIDE SEQUENCE [LARGE SCALE GENOMIC DNA]</scope>
    <source>
        <strain evidence="7">WS_6</strain>
    </source>
</reference>
<sequence>MTVARGLLRHAVPILFGALCLFGIIVAKITPPFLLSEMLVRIGRNSVLVLSLLIPILAGLGLNFGIVIGAMAGQIGAILIVHWGVPGIAGFALAWAIATPIAILLGIATGSLFNRAKGREMVSGLIAGFFANGLYQLLFLFAVGSIIPFHSASMVLPQGYGLRNTVDLTTIQYAIDDLVRLRFRMQGVEVRVPIASYAIIASFCLLTLWFFRTRLGQQFRAMGQEPHVAAIAGIPVERNRIVATVLSTVTAAWGQLLFLQNIGTLNTYSSHEQVGMFAIAALLVSGATVSRASVGQALLGAVLFHTLFVVSPLAGKALAGDAQIGEYFRVFVAYAVITVALVLHAWQSKRAAREAREETR</sequence>
<dbReference type="InterPro" id="IPR001851">
    <property type="entry name" value="ABC_transp_permease"/>
</dbReference>
<evidence type="ECO:0000313" key="8">
    <source>
        <dbReference type="Proteomes" id="UP000316852"/>
    </source>
</evidence>
<gene>
    <name evidence="7" type="ORF">E6K76_07160</name>
</gene>
<dbReference type="Pfam" id="PF02653">
    <property type="entry name" value="BPD_transp_2"/>
    <property type="match status" value="1"/>
</dbReference>
<proteinExistence type="predicted"/>
<evidence type="ECO:0000256" key="3">
    <source>
        <dbReference type="ARBA" id="ARBA00022692"/>
    </source>
</evidence>
<dbReference type="Proteomes" id="UP000316852">
    <property type="component" value="Unassembled WGS sequence"/>
</dbReference>
<evidence type="ECO:0000256" key="6">
    <source>
        <dbReference type="SAM" id="Phobius"/>
    </source>
</evidence>
<evidence type="ECO:0000256" key="2">
    <source>
        <dbReference type="ARBA" id="ARBA00022475"/>
    </source>
</evidence>
<keyword evidence="2" id="KW-1003">Cell membrane</keyword>
<feature type="transmembrane region" description="Helical" evidence="6">
    <location>
        <begin position="125"/>
        <end position="147"/>
    </location>
</feature>
<feature type="transmembrane region" description="Helical" evidence="6">
    <location>
        <begin position="47"/>
        <end position="80"/>
    </location>
</feature>
<keyword evidence="4 6" id="KW-1133">Transmembrane helix</keyword>
<feature type="transmembrane region" description="Helical" evidence="6">
    <location>
        <begin position="297"/>
        <end position="315"/>
    </location>
</feature>
<organism evidence="7 8">
    <name type="scientific">Eiseniibacteriota bacterium</name>
    <dbReference type="NCBI Taxonomy" id="2212470"/>
    <lineage>
        <taxon>Bacteria</taxon>
        <taxon>Candidatus Eiseniibacteriota</taxon>
    </lineage>
</organism>
<comment type="caution">
    <text evidence="7">The sequence shown here is derived from an EMBL/GenBank/DDBJ whole genome shotgun (WGS) entry which is preliminary data.</text>
</comment>
<feature type="transmembrane region" description="Helical" evidence="6">
    <location>
        <begin position="241"/>
        <end position="262"/>
    </location>
</feature>
<evidence type="ECO:0000256" key="5">
    <source>
        <dbReference type="ARBA" id="ARBA00023136"/>
    </source>
</evidence>
<protein>
    <submittedName>
        <fullName evidence="7">ABC transporter permease</fullName>
    </submittedName>
</protein>
<feature type="transmembrane region" description="Helical" evidence="6">
    <location>
        <begin position="12"/>
        <end position="35"/>
    </location>
</feature>
<feature type="transmembrane region" description="Helical" evidence="6">
    <location>
        <begin position="194"/>
        <end position="211"/>
    </location>
</feature>
<dbReference type="AlphaFoldDB" id="A0A538T4X2"/>
<comment type="subcellular location">
    <subcellularLocation>
        <location evidence="1">Cell membrane</location>
        <topology evidence="1">Multi-pass membrane protein</topology>
    </subcellularLocation>
</comment>
<dbReference type="GO" id="GO:0022857">
    <property type="term" value="F:transmembrane transporter activity"/>
    <property type="evidence" value="ECO:0007669"/>
    <property type="project" value="InterPro"/>
</dbReference>
<feature type="transmembrane region" description="Helical" evidence="6">
    <location>
        <begin position="274"/>
        <end position="290"/>
    </location>
</feature>